<evidence type="ECO:0000256" key="2">
    <source>
        <dbReference type="ARBA" id="ARBA00005436"/>
    </source>
</evidence>
<dbReference type="STRING" id="698492.A0A0E9NCI1"/>
<evidence type="ECO:0000256" key="1">
    <source>
        <dbReference type="ARBA" id="ARBA00004021"/>
    </source>
</evidence>
<protein>
    <recommendedName>
        <fullName evidence="10">60S acidic ribosomal protein P2</fullName>
    </recommendedName>
</protein>
<comment type="caution">
    <text evidence="8">The sequence shown here is derived from an EMBL/GenBank/DDBJ whole genome shotgun (WGS) entry which is preliminary data.</text>
</comment>
<keyword evidence="3" id="KW-0963">Cytoplasm</keyword>
<dbReference type="GO" id="GO:0003735">
    <property type="term" value="F:structural constituent of ribosome"/>
    <property type="evidence" value="ECO:0007669"/>
    <property type="project" value="InterPro"/>
</dbReference>
<keyword evidence="5" id="KW-0689">Ribosomal protein</keyword>
<evidence type="ECO:0000256" key="5">
    <source>
        <dbReference type="ARBA" id="ARBA00022980"/>
    </source>
</evidence>
<comment type="subunit">
    <text evidence="7">Component of the large ribosomal subunit (LSU). Mature yeast ribosomes consist of a small (40S) and a large (60S) subunit. The 40S small subunit contains 1 molecule of ribosomal RNA (18S rRNA) and at least 33 different proteins. The large 60S subunit contains 3 rRNA molecules (25S, 5.8S and 5S rRNA) and at least 46 different proteins. The acidic ribosomal P-proteins form the stalk structure of the 60S subunit. They are organized as a pentameric complex in which uL10/P0 interacts with 2 heterodimers of P1 and P2 proteins.</text>
</comment>
<keyword evidence="6" id="KW-0687">Ribonucleoprotein</keyword>
<evidence type="ECO:0008006" key="10">
    <source>
        <dbReference type="Google" id="ProtNLM"/>
    </source>
</evidence>
<proteinExistence type="inferred from homology"/>
<reference evidence="8 9" key="3">
    <citation type="journal article" date="2015" name="Genome Announc.">
        <title>Draft Genome Sequence of the Archiascomycetous Yeast Saitoella complicata.</title>
        <authorList>
            <person name="Yamauchi K."/>
            <person name="Kondo S."/>
            <person name="Hamamoto M."/>
            <person name="Takahashi Y."/>
            <person name="Ogura Y."/>
            <person name="Hayashi T."/>
            <person name="Nishida H."/>
        </authorList>
    </citation>
    <scope>NUCLEOTIDE SEQUENCE [LARGE SCALE GENOMIC DNA]</scope>
    <source>
        <strain evidence="8 9">NRRL Y-17804</strain>
    </source>
</reference>
<dbReference type="GO" id="GO:0002182">
    <property type="term" value="P:cytoplasmic translational elongation"/>
    <property type="evidence" value="ECO:0007669"/>
    <property type="project" value="InterPro"/>
</dbReference>
<dbReference type="InterPro" id="IPR027534">
    <property type="entry name" value="Ribosomal_P1/P2"/>
</dbReference>
<comment type="function">
    <text evidence="1">Component of the ribosome, a large ribonucleoprotein complex responsible for the synthesis of proteins in the cell. The small ribosomal subunit (SSU) binds messenger RNAs (mRNAs) and translates the encoded message by selecting cognate aminoacyl-transfer RNA (tRNA) molecules. The large subunit (LSU) contains the ribosomal catalytic site termed the peptidyl transferase center (PTC), which catalyzes the formation of peptide bonds, thereby polymerizing the amino acids delivered by tRNAs into a polypeptide chain. The nascent polypeptides leave the ribosome through a tunnel in the LSU and interact with protein factors that function in enzymatic processing, targeting, and the membrane insertion of nascent chains at the exit of the ribosomal tunnel.</text>
</comment>
<dbReference type="GO" id="GO:0006362">
    <property type="term" value="P:transcription elongation by RNA polymerase I"/>
    <property type="evidence" value="ECO:0007669"/>
    <property type="project" value="UniProtKB-ARBA"/>
</dbReference>
<dbReference type="GO" id="GO:0022625">
    <property type="term" value="C:cytosolic large ribosomal subunit"/>
    <property type="evidence" value="ECO:0007669"/>
    <property type="project" value="InterPro"/>
</dbReference>
<dbReference type="InterPro" id="IPR038716">
    <property type="entry name" value="P1/P2_N_sf"/>
</dbReference>
<evidence type="ECO:0000256" key="4">
    <source>
        <dbReference type="ARBA" id="ARBA00022553"/>
    </source>
</evidence>
<name>A0A0E9NCI1_SAICN</name>
<reference evidence="8 9" key="1">
    <citation type="journal article" date="2011" name="J. Gen. Appl. Microbiol.">
        <title>Draft genome sequencing of the enigmatic yeast Saitoella complicata.</title>
        <authorList>
            <person name="Nishida H."/>
            <person name="Hamamoto M."/>
            <person name="Sugiyama J."/>
        </authorList>
    </citation>
    <scope>NUCLEOTIDE SEQUENCE [LARGE SCALE GENOMIC DNA]</scope>
    <source>
        <strain evidence="8 9">NRRL Y-17804</strain>
    </source>
</reference>
<evidence type="ECO:0000313" key="8">
    <source>
        <dbReference type="EMBL" id="GAO47577.1"/>
    </source>
</evidence>
<sequence length="198" mass="21379">MKYLAAYLLLTIGGNASPSAEDIKSVLSAVGIEADEERLSSLLKELEGKDINELIAEGSSKLSSVPSGGASAAASGGAAAAASYVPLLRPSMDFILTFCAALTPLPLRRRLRRRRSPTTTWVSASSTKRLIEYGSCTSIYPLKRSCNNTAVDALTSVHFTCPFIVNLRVFMFYYKCSGNDKPHLLTTNARITLNYFAN</sequence>
<dbReference type="InterPro" id="IPR044076">
    <property type="entry name" value="Ribosomal_P2"/>
</dbReference>
<dbReference type="GO" id="GO:0005736">
    <property type="term" value="C:RNA polymerase I complex"/>
    <property type="evidence" value="ECO:0007669"/>
    <property type="project" value="UniProtKB-ARBA"/>
</dbReference>
<dbReference type="AlphaFoldDB" id="A0A0E9NCI1"/>
<dbReference type="HAMAP" id="MF_01478">
    <property type="entry name" value="Ribosomal_L12_arch"/>
    <property type="match status" value="1"/>
</dbReference>
<keyword evidence="4" id="KW-0597">Phosphoprotein</keyword>
<evidence type="ECO:0000256" key="7">
    <source>
        <dbReference type="ARBA" id="ARBA00049993"/>
    </source>
</evidence>
<accession>A0A0E9NCI1</accession>
<reference evidence="8 9" key="2">
    <citation type="journal article" date="2014" name="J. Gen. Appl. Microbiol.">
        <title>The early diverging ascomycetous budding yeast Saitoella complicata has three histone deacetylases belonging to the Clr6, Hos2, and Rpd3 lineages.</title>
        <authorList>
            <person name="Nishida H."/>
            <person name="Matsumoto T."/>
            <person name="Kondo S."/>
            <person name="Hamamoto M."/>
            <person name="Yoshikawa H."/>
        </authorList>
    </citation>
    <scope>NUCLEOTIDE SEQUENCE [LARGE SCALE GENOMIC DNA]</scope>
    <source>
        <strain evidence="8 9">NRRL Y-17804</strain>
    </source>
</reference>
<dbReference type="PANTHER" id="PTHR21141:SF5">
    <property type="entry name" value="LARGE RIBOSOMAL SUBUNIT PROTEIN P2"/>
    <property type="match status" value="1"/>
</dbReference>
<dbReference type="CDD" id="cd05833">
    <property type="entry name" value="Ribosomal_P2"/>
    <property type="match status" value="1"/>
</dbReference>
<dbReference type="EMBL" id="BACD03000010">
    <property type="protein sequence ID" value="GAO47577.1"/>
    <property type="molecule type" value="Genomic_DNA"/>
</dbReference>
<evidence type="ECO:0000256" key="6">
    <source>
        <dbReference type="ARBA" id="ARBA00023274"/>
    </source>
</evidence>
<dbReference type="PANTHER" id="PTHR21141">
    <property type="entry name" value="60S ACIDIC RIBOSOMAL PROTEIN FAMILY MEMBER"/>
    <property type="match status" value="1"/>
</dbReference>
<dbReference type="Proteomes" id="UP000033140">
    <property type="component" value="Unassembled WGS sequence"/>
</dbReference>
<organism evidence="8 9">
    <name type="scientific">Saitoella complicata (strain BCRC 22490 / CBS 7301 / JCM 7358 / NBRC 10748 / NRRL Y-17804)</name>
    <dbReference type="NCBI Taxonomy" id="698492"/>
    <lineage>
        <taxon>Eukaryota</taxon>
        <taxon>Fungi</taxon>
        <taxon>Dikarya</taxon>
        <taxon>Ascomycota</taxon>
        <taxon>Taphrinomycotina</taxon>
        <taxon>Taphrinomycotina incertae sedis</taxon>
        <taxon>Saitoella</taxon>
    </lineage>
</organism>
<gene>
    <name evidence="8" type="ORF">G7K_1779-t1</name>
</gene>
<keyword evidence="9" id="KW-1185">Reference proteome</keyword>
<dbReference type="Gene3D" id="1.10.10.1410">
    <property type="match status" value="1"/>
</dbReference>
<dbReference type="Pfam" id="PF00428">
    <property type="entry name" value="Ribosomal_60s"/>
    <property type="match status" value="1"/>
</dbReference>
<evidence type="ECO:0000256" key="3">
    <source>
        <dbReference type="ARBA" id="ARBA00022490"/>
    </source>
</evidence>
<evidence type="ECO:0000313" key="9">
    <source>
        <dbReference type="Proteomes" id="UP000033140"/>
    </source>
</evidence>
<comment type="similarity">
    <text evidence="2">Belongs to the eukaryotic ribosomal protein P1/P2 family.</text>
</comment>
<dbReference type="FunFam" id="1.10.10.1410:FF:000002">
    <property type="entry name" value="60S acidic ribosomal protein P2"/>
    <property type="match status" value="1"/>
</dbReference>